<protein>
    <recommendedName>
        <fullName evidence="3">Cyclin C-terminal domain-containing protein</fullName>
    </recommendedName>
</protein>
<evidence type="ECO:0008006" key="3">
    <source>
        <dbReference type="Google" id="ProtNLM"/>
    </source>
</evidence>
<sequence>MLPVSATTFADVSQLSSSEPLRARGKEPIFNSKHHSAIGGQLLQSEVNVLQTIDYETTYTTNYDVMQFLLASFRPSQTAEERMAMGAHCEDLLELAMFTSGYFSTPGACAAGVIAVAEYLSPRSADSDSTVAILMQLAGYAKGDIELCAVQLIDYLSSAYRATN</sequence>
<dbReference type="AlphaFoldDB" id="A0A0L0GAZ1"/>
<proteinExistence type="predicted"/>
<evidence type="ECO:0000313" key="1">
    <source>
        <dbReference type="EMBL" id="KNC86182.1"/>
    </source>
</evidence>
<name>A0A0L0GAZ1_9EUKA</name>
<organism evidence="1 2">
    <name type="scientific">Sphaeroforma arctica JP610</name>
    <dbReference type="NCBI Taxonomy" id="667725"/>
    <lineage>
        <taxon>Eukaryota</taxon>
        <taxon>Ichthyosporea</taxon>
        <taxon>Ichthyophonida</taxon>
        <taxon>Sphaeroforma</taxon>
    </lineage>
</organism>
<dbReference type="GeneID" id="25902164"/>
<reference evidence="1 2" key="1">
    <citation type="submission" date="2011-02" db="EMBL/GenBank/DDBJ databases">
        <title>The Genome Sequence of Sphaeroforma arctica JP610.</title>
        <authorList>
            <consortium name="The Broad Institute Genome Sequencing Platform"/>
            <person name="Russ C."/>
            <person name="Cuomo C."/>
            <person name="Young S.K."/>
            <person name="Zeng Q."/>
            <person name="Gargeya S."/>
            <person name="Alvarado L."/>
            <person name="Berlin A."/>
            <person name="Chapman S.B."/>
            <person name="Chen Z."/>
            <person name="Freedman E."/>
            <person name="Gellesch M."/>
            <person name="Goldberg J."/>
            <person name="Griggs A."/>
            <person name="Gujja S."/>
            <person name="Heilman E."/>
            <person name="Heiman D."/>
            <person name="Howarth C."/>
            <person name="Mehta T."/>
            <person name="Neiman D."/>
            <person name="Pearson M."/>
            <person name="Roberts A."/>
            <person name="Saif S."/>
            <person name="Shea T."/>
            <person name="Shenoy N."/>
            <person name="Sisk P."/>
            <person name="Stolte C."/>
            <person name="Sykes S."/>
            <person name="White J."/>
            <person name="Yandava C."/>
            <person name="Burger G."/>
            <person name="Gray M.W."/>
            <person name="Holland P.W.H."/>
            <person name="King N."/>
            <person name="Lang F.B.F."/>
            <person name="Roger A.J."/>
            <person name="Ruiz-Trillo I."/>
            <person name="Haas B."/>
            <person name="Nusbaum C."/>
            <person name="Birren B."/>
        </authorList>
    </citation>
    <scope>NUCLEOTIDE SEQUENCE [LARGE SCALE GENOMIC DNA]</scope>
    <source>
        <strain evidence="1 2">JP610</strain>
    </source>
</reference>
<dbReference type="Proteomes" id="UP000054560">
    <property type="component" value="Unassembled WGS sequence"/>
</dbReference>
<accession>A0A0L0GAZ1</accession>
<dbReference type="Gene3D" id="1.10.472.10">
    <property type="entry name" value="Cyclin-like"/>
    <property type="match status" value="1"/>
</dbReference>
<dbReference type="EMBL" id="KQ241664">
    <property type="protein sequence ID" value="KNC86182.1"/>
    <property type="molecule type" value="Genomic_DNA"/>
</dbReference>
<keyword evidence="2" id="KW-1185">Reference proteome</keyword>
<evidence type="ECO:0000313" key="2">
    <source>
        <dbReference type="Proteomes" id="UP000054560"/>
    </source>
</evidence>
<gene>
    <name evidence="1" type="ORF">SARC_01660</name>
</gene>
<dbReference type="RefSeq" id="XP_014160084.1">
    <property type="nucleotide sequence ID" value="XM_014304609.1"/>
</dbReference>